<dbReference type="Pfam" id="PF00005">
    <property type="entry name" value="ABC_tran"/>
    <property type="match status" value="1"/>
</dbReference>
<keyword evidence="1" id="KW-0813">Transport</keyword>
<dbReference type="SUPFAM" id="SSF52540">
    <property type="entry name" value="P-loop containing nucleoside triphosphate hydrolases"/>
    <property type="match status" value="1"/>
</dbReference>
<evidence type="ECO:0000259" key="4">
    <source>
        <dbReference type="PROSITE" id="PS50893"/>
    </source>
</evidence>
<proteinExistence type="predicted"/>
<evidence type="ECO:0000256" key="1">
    <source>
        <dbReference type="ARBA" id="ARBA00022448"/>
    </source>
</evidence>
<organism evidence="5 6">
    <name type="scientific">Peptostreptococcus russellii</name>
    <dbReference type="NCBI Taxonomy" id="215200"/>
    <lineage>
        <taxon>Bacteria</taxon>
        <taxon>Bacillati</taxon>
        <taxon>Bacillota</taxon>
        <taxon>Clostridia</taxon>
        <taxon>Peptostreptococcales</taxon>
        <taxon>Peptostreptococcaceae</taxon>
        <taxon>Peptostreptococcus</taxon>
    </lineage>
</organism>
<accession>A0A1H8J1F5</accession>
<dbReference type="PANTHER" id="PTHR42788">
    <property type="entry name" value="TAURINE IMPORT ATP-BINDING PROTEIN-RELATED"/>
    <property type="match status" value="1"/>
</dbReference>
<keyword evidence="6" id="KW-1185">Reference proteome</keyword>
<dbReference type="RefSeq" id="WP_091975781.1">
    <property type="nucleotide sequence ID" value="NZ_CAUWDX010000054.1"/>
</dbReference>
<dbReference type="SMART" id="SM00382">
    <property type="entry name" value="AAA"/>
    <property type="match status" value="1"/>
</dbReference>
<dbReference type="InterPro" id="IPR003439">
    <property type="entry name" value="ABC_transporter-like_ATP-bd"/>
</dbReference>
<dbReference type="STRING" id="215200.SAMN05216454_11027"/>
<dbReference type="GO" id="GO:0005524">
    <property type="term" value="F:ATP binding"/>
    <property type="evidence" value="ECO:0007669"/>
    <property type="project" value="UniProtKB-KW"/>
</dbReference>
<dbReference type="OrthoDB" id="9801958at2"/>
<dbReference type="PROSITE" id="PS00211">
    <property type="entry name" value="ABC_TRANSPORTER_1"/>
    <property type="match status" value="1"/>
</dbReference>
<feature type="domain" description="ABC transporter" evidence="4">
    <location>
        <begin position="8"/>
        <end position="237"/>
    </location>
</feature>
<evidence type="ECO:0000256" key="2">
    <source>
        <dbReference type="ARBA" id="ARBA00022741"/>
    </source>
</evidence>
<dbReference type="CDD" id="cd03293">
    <property type="entry name" value="ABC_NrtD_SsuB_transporters"/>
    <property type="match status" value="1"/>
</dbReference>
<protein>
    <submittedName>
        <fullName evidence="5">NitT/TauT family transport system ATP-binding protein</fullName>
    </submittedName>
</protein>
<dbReference type="InterPro" id="IPR027417">
    <property type="entry name" value="P-loop_NTPase"/>
</dbReference>
<dbReference type="Proteomes" id="UP000199512">
    <property type="component" value="Unassembled WGS sequence"/>
</dbReference>
<dbReference type="InterPro" id="IPR050166">
    <property type="entry name" value="ABC_transporter_ATP-bind"/>
</dbReference>
<reference evidence="5 6" key="1">
    <citation type="submission" date="2016-10" db="EMBL/GenBank/DDBJ databases">
        <authorList>
            <person name="de Groot N.N."/>
        </authorList>
    </citation>
    <scope>NUCLEOTIDE SEQUENCE [LARGE SCALE GENOMIC DNA]</scope>
    <source>
        <strain evidence="5 6">Calf135</strain>
    </source>
</reference>
<dbReference type="PANTHER" id="PTHR42788:SF13">
    <property type="entry name" value="ALIPHATIC SULFONATES IMPORT ATP-BINDING PROTEIN SSUB"/>
    <property type="match status" value="1"/>
</dbReference>
<keyword evidence="3 5" id="KW-0067">ATP-binding</keyword>
<dbReference type="EMBL" id="FODF01000010">
    <property type="protein sequence ID" value="SEN73987.1"/>
    <property type="molecule type" value="Genomic_DNA"/>
</dbReference>
<dbReference type="InterPro" id="IPR017871">
    <property type="entry name" value="ABC_transporter-like_CS"/>
</dbReference>
<dbReference type="InterPro" id="IPR003593">
    <property type="entry name" value="AAA+_ATPase"/>
</dbReference>
<dbReference type="GO" id="GO:0016887">
    <property type="term" value="F:ATP hydrolysis activity"/>
    <property type="evidence" value="ECO:0007669"/>
    <property type="project" value="InterPro"/>
</dbReference>
<evidence type="ECO:0000256" key="3">
    <source>
        <dbReference type="ARBA" id="ARBA00022840"/>
    </source>
</evidence>
<sequence>MKEKILSVKGLNLGYSNNQEYKKILEDVNLDIRKGEIVSIIGPSGCGKSTLLSAIGGINNDYEGEIIFKSKKVSSPSSERGYIFQKPALFDWMNVEDNIGYGLKIRKENSKIISEKISSYINEIGLKSYEKYYPKSLSGGMQQRVSLARVLIMEPEMLLMDEPFSALDYQTRVEMQGLTLRLWEHYKPSIVFVTHDIEEAILLADKVMVMSKNPGKIIDVIDINFKRPRSIDIISDIEFVEIKKKLLNMLMSK</sequence>
<keyword evidence="2" id="KW-0547">Nucleotide-binding</keyword>
<dbReference type="Gene3D" id="3.40.50.300">
    <property type="entry name" value="P-loop containing nucleotide triphosphate hydrolases"/>
    <property type="match status" value="1"/>
</dbReference>
<evidence type="ECO:0000313" key="5">
    <source>
        <dbReference type="EMBL" id="SEN73987.1"/>
    </source>
</evidence>
<name>A0A1H8J1F5_9FIRM</name>
<dbReference type="PROSITE" id="PS50893">
    <property type="entry name" value="ABC_TRANSPORTER_2"/>
    <property type="match status" value="1"/>
</dbReference>
<dbReference type="AlphaFoldDB" id="A0A1H8J1F5"/>
<evidence type="ECO:0000313" key="6">
    <source>
        <dbReference type="Proteomes" id="UP000199512"/>
    </source>
</evidence>
<gene>
    <name evidence="5" type="ORF">SAMN05216454_11027</name>
</gene>